<dbReference type="RefSeq" id="WP_279674747.1">
    <property type="nucleotide sequence ID" value="NZ_CP122566.1"/>
</dbReference>
<dbReference type="GO" id="GO:0016887">
    <property type="term" value="F:ATP hydrolysis activity"/>
    <property type="evidence" value="ECO:0007669"/>
    <property type="project" value="TreeGrafter"/>
</dbReference>
<dbReference type="PROSITE" id="PS51194">
    <property type="entry name" value="HELICASE_CTER"/>
    <property type="match status" value="1"/>
</dbReference>
<dbReference type="InterPro" id="IPR027417">
    <property type="entry name" value="P-loop_NTPase"/>
</dbReference>
<evidence type="ECO:0000259" key="1">
    <source>
        <dbReference type="PROSITE" id="PS51192"/>
    </source>
</evidence>
<dbReference type="SMART" id="SM00490">
    <property type="entry name" value="HELICc"/>
    <property type="match status" value="1"/>
</dbReference>
<dbReference type="PANTHER" id="PTHR47962">
    <property type="entry name" value="ATP-DEPENDENT HELICASE LHR-RELATED-RELATED"/>
    <property type="match status" value="1"/>
</dbReference>
<dbReference type="Pfam" id="PF11907">
    <property type="entry name" value="DUF3427"/>
    <property type="match status" value="1"/>
</dbReference>
<feature type="domain" description="Helicase ATP-binding" evidence="1">
    <location>
        <begin position="331"/>
        <end position="493"/>
    </location>
</feature>
<dbReference type="InterPro" id="IPR021835">
    <property type="entry name" value="DUF3427"/>
</dbReference>
<dbReference type="GO" id="GO:0003677">
    <property type="term" value="F:DNA binding"/>
    <property type="evidence" value="ECO:0007669"/>
    <property type="project" value="InterPro"/>
</dbReference>
<dbReference type="InterPro" id="IPR014001">
    <property type="entry name" value="Helicase_ATP-bd"/>
</dbReference>
<dbReference type="PROSITE" id="PS51192">
    <property type="entry name" value="HELICASE_ATP_BIND_1"/>
    <property type="match status" value="1"/>
</dbReference>
<dbReference type="Pfam" id="PF00271">
    <property type="entry name" value="Helicase_C"/>
    <property type="match status" value="1"/>
</dbReference>
<dbReference type="CDD" id="cd18032">
    <property type="entry name" value="DEXHc_RE_I_III_res"/>
    <property type="match status" value="1"/>
</dbReference>
<dbReference type="GO" id="GO:0005524">
    <property type="term" value="F:ATP binding"/>
    <property type="evidence" value="ECO:0007669"/>
    <property type="project" value="InterPro"/>
</dbReference>
<dbReference type="Pfam" id="PF13091">
    <property type="entry name" value="PLDc_2"/>
    <property type="match status" value="1"/>
</dbReference>
<reference evidence="3 4" key="1">
    <citation type="submission" date="2023-03" db="EMBL/GenBank/DDBJ databases">
        <title>Complete genome sequences of several Auritidibacter ignavus strains isolated from ear infections.</title>
        <authorList>
            <person name="Baehr T."/>
            <person name="Baumhoegger A.M."/>
        </authorList>
    </citation>
    <scope>NUCLEOTIDE SEQUENCE [LARGE SCALE GENOMIC DNA]</scope>
    <source>
        <strain evidence="3 4">BABAE-6</strain>
    </source>
</reference>
<dbReference type="InterPro" id="IPR052511">
    <property type="entry name" value="ATP-dep_Helicase"/>
</dbReference>
<evidence type="ECO:0000313" key="4">
    <source>
        <dbReference type="Proteomes" id="UP001224674"/>
    </source>
</evidence>
<protein>
    <submittedName>
        <fullName evidence="3">DUF3427 domain-containing protein</fullName>
    </submittedName>
</protein>
<accession>A0AAJ6DC72</accession>
<dbReference type="PANTHER" id="PTHR47962:SF7">
    <property type="entry name" value="MITOCHONDRIAL ATP-DEPENDENT HELICASE IRC3-RELATED"/>
    <property type="match status" value="1"/>
</dbReference>
<dbReference type="Proteomes" id="UP001224674">
    <property type="component" value="Chromosome"/>
</dbReference>
<dbReference type="Gene3D" id="3.40.50.300">
    <property type="entry name" value="P-loop containing nucleotide triphosphate hydrolases"/>
    <property type="match status" value="2"/>
</dbReference>
<dbReference type="InterPro" id="IPR006935">
    <property type="entry name" value="Helicase/UvrB_N"/>
</dbReference>
<evidence type="ECO:0000313" key="3">
    <source>
        <dbReference type="EMBL" id="WGH92851.1"/>
    </source>
</evidence>
<name>A0AAJ6DC72_9MICC</name>
<organism evidence="3 4">
    <name type="scientific">Auritidibacter ignavus</name>
    <dbReference type="NCBI Taxonomy" id="678932"/>
    <lineage>
        <taxon>Bacteria</taxon>
        <taxon>Bacillati</taxon>
        <taxon>Actinomycetota</taxon>
        <taxon>Actinomycetes</taxon>
        <taxon>Micrococcales</taxon>
        <taxon>Micrococcaceae</taxon>
        <taxon>Auritidibacter</taxon>
    </lineage>
</organism>
<dbReference type="SUPFAM" id="SSF52540">
    <property type="entry name" value="P-loop containing nucleoside triphosphate hydrolases"/>
    <property type="match status" value="1"/>
</dbReference>
<dbReference type="CDD" id="cd18799">
    <property type="entry name" value="SF2_C_EcoAI-like"/>
    <property type="match status" value="1"/>
</dbReference>
<dbReference type="SMART" id="SM00487">
    <property type="entry name" value="DEXDc"/>
    <property type="match status" value="1"/>
</dbReference>
<gene>
    <name evidence="3" type="ORF">QDX21_11210</name>
</gene>
<dbReference type="AlphaFoldDB" id="A0AAJ6DC72"/>
<feature type="domain" description="Helicase C-terminal" evidence="2">
    <location>
        <begin position="554"/>
        <end position="711"/>
    </location>
</feature>
<dbReference type="InterPro" id="IPR025202">
    <property type="entry name" value="PLD-like_dom"/>
</dbReference>
<dbReference type="EMBL" id="CP122566">
    <property type="protein sequence ID" value="WGH92851.1"/>
    <property type="molecule type" value="Genomic_DNA"/>
</dbReference>
<proteinExistence type="predicted"/>
<evidence type="ECO:0000259" key="2">
    <source>
        <dbReference type="PROSITE" id="PS51194"/>
    </source>
</evidence>
<dbReference type="Pfam" id="PF04851">
    <property type="entry name" value="ResIII"/>
    <property type="match status" value="1"/>
</dbReference>
<dbReference type="Gene3D" id="3.30.870.10">
    <property type="entry name" value="Endonuclease Chain A"/>
    <property type="match status" value="1"/>
</dbReference>
<dbReference type="SUPFAM" id="SSF56024">
    <property type="entry name" value="Phospholipase D/nuclease"/>
    <property type="match status" value="1"/>
</dbReference>
<keyword evidence="4" id="KW-1185">Reference proteome</keyword>
<dbReference type="InterPro" id="IPR001650">
    <property type="entry name" value="Helicase_C-like"/>
</dbReference>
<sequence>MDQRLADGTIEASIRPVATGEENSQLAQYLSGLIQRALEHCDTTEERLALARHVIGALGDEFAADQLLPAPESKPQAQQLLDLVSSELSDHSTTHRVSDNSAYRLVRPETPLSEAGLLTHSREGEPQIGAEIRSELDTADRVDLLMSFVKWSGLRLFEAELTRLKNRGATFRVLTTTYIGASERVAIDRLVKKFGAEVRISYQTTSTRLHAKAWLFHRYSGYSTAYVGSSNLSRAAMLDGLEWNVRLSQIATPAVMDKFQATFETFWASAEFEPYDPEHDGDRLERALVENRHDGPTVTMAVGDDVVTDISGLEVRPYPHQVIMLEQLAAERAEHGRNKNLVVAATGTGKTVVAGLDYRNLAQTPDPQNPWRHDPPRLLFVAHRQEILRQSRRTFQEILADGSFGELLVDGASPRTWSHVFASVQSLHDEVITRIDPEHFDVIIIDEFHHAQAPTYRRLLNYFQPRQLLGLTATPERADGVNVAAFFDHRIATEMRLWDALESDILVPFHYFGIADLDELDLSRLRWTRGHYDETELSNLYTGNDARVRLVVKALRDKLTDLSHMKALGFCVDVQHAEFMATRFNQIGIAAQAITGGTPSDKRRLYVEQLTTGVLKMIFTVDVFNEGVDIPEVNTVVFLRPTESPVIFLQQLGRGLRRAPEKNVLTVLDLIGQQHEKFRMDRKFRALTGSGRRRLVKDVEHGFPYLPAGTQIVLDQIASDRILDNLKKNGSSTKNAVIQDVREHLGTRNIWRYTLHHYLTEADRTIEDIYRSAGSKRSWTSIRAEVAGDDAPVTDEGLTTSFGAFRLLHVNDEQRVKIYRELIHEPFRYEALTEPEQRWARMFYFSFLHPYQKDDTFASYDHAFDWLRHQKILVDEIEQIFEHNLATARIVPATTALGEQVPLVARASYRREEILAALDVSSWEKPRASHVEGVQYSEAFETDALLINLHKSERDFSPTTMYRDYAICPELFHWESQSRVGPDSRAGKRYKCKAENGTHTMLFARHSPTDVIGTRAFVCLGTADLVSYEGAKPMTIIWRLHQPMSQELTQMASAVAS</sequence>
<dbReference type="REBASE" id="707752">
    <property type="entry name" value="AigBAE6ORF11210P"/>
</dbReference>